<reference evidence="2 3" key="1">
    <citation type="journal article" date="2019" name="Commun. Biol.">
        <title>The bagworm genome reveals a unique fibroin gene that provides high tensile strength.</title>
        <authorList>
            <person name="Kono N."/>
            <person name="Nakamura H."/>
            <person name="Ohtoshi R."/>
            <person name="Tomita M."/>
            <person name="Numata K."/>
            <person name="Arakawa K."/>
        </authorList>
    </citation>
    <scope>NUCLEOTIDE SEQUENCE [LARGE SCALE GENOMIC DNA]</scope>
</reference>
<protein>
    <submittedName>
        <fullName evidence="2">Uncharacterized protein</fullName>
    </submittedName>
</protein>
<organism evidence="2 3">
    <name type="scientific">Eumeta variegata</name>
    <name type="common">Bagworm moth</name>
    <name type="synonym">Eumeta japonica</name>
    <dbReference type="NCBI Taxonomy" id="151549"/>
    <lineage>
        <taxon>Eukaryota</taxon>
        <taxon>Metazoa</taxon>
        <taxon>Ecdysozoa</taxon>
        <taxon>Arthropoda</taxon>
        <taxon>Hexapoda</taxon>
        <taxon>Insecta</taxon>
        <taxon>Pterygota</taxon>
        <taxon>Neoptera</taxon>
        <taxon>Endopterygota</taxon>
        <taxon>Lepidoptera</taxon>
        <taxon>Glossata</taxon>
        <taxon>Ditrysia</taxon>
        <taxon>Tineoidea</taxon>
        <taxon>Psychidae</taxon>
        <taxon>Oiketicinae</taxon>
        <taxon>Eumeta</taxon>
    </lineage>
</organism>
<name>A0A4C2A370_EUMVA</name>
<dbReference type="EMBL" id="BGZK01002399">
    <property type="protein sequence ID" value="GBP93629.1"/>
    <property type="molecule type" value="Genomic_DNA"/>
</dbReference>
<keyword evidence="3" id="KW-1185">Reference proteome</keyword>
<dbReference type="Proteomes" id="UP000299102">
    <property type="component" value="Unassembled WGS sequence"/>
</dbReference>
<dbReference type="AlphaFoldDB" id="A0A4C2A370"/>
<sequence>MKSVKALLVLQTGNPRRRFRGRPRSCGRIIRKCQGISGRTNRAGPRSGDGRAQIKHSGGPRRPPSARMMDGPLIRFRIAISCISFSARHPRMSTEYPRTCLLIYARPADPSSPVGSFSELVMLLRNYARS</sequence>
<evidence type="ECO:0000256" key="1">
    <source>
        <dbReference type="SAM" id="MobiDB-lite"/>
    </source>
</evidence>
<gene>
    <name evidence="2" type="ORF">EVAR_90585_1</name>
</gene>
<comment type="caution">
    <text evidence="2">The sequence shown here is derived from an EMBL/GenBank/DDBJ whole genome shotgun (WGS) entry which is preliminary data.</text>
</comment>
<accession>A0A4C2A370</accession>
<evidence type="ECO:0000313" key="2">
    <source>
        <dbReference type="EMBL" id="GBP93629.1"/>
    </source>
</evidence>
<proteinExistence type="predicted"/>
<feature type="region of interest" description="Disordered" evidence="1">
    <location>
        <begin position="34"/>
        <end position="68"/>
    </location>
</feature>
<evidence type="ECO:0000313" key="3">
    <source>
        <dbReference type="Proteomes" id="UP000299102"/>
    </source>
</evidence>